<protein>
    <recommendedName>
        <fullName evidence="3">Transposase</fullName>
    </recommendedName>
</protein>
<gene>
    <name evidence="1" type="ORF">J0895_06000</name>
</gene>
<sequence length="99" mass="11115">MDKTTVIIGNDVSKDNVVACCLTEEPFNLKLYSKENKESFPRLYSNRDGIAELLALKADCVVLEPTGVHYSWIWAHILKSHGVKILWVGHSEVAFLAQV</sequence>
<dbReference type="RefSeq" id="WP_207087204.1">
    <property type="nucleotide sequence ID" value="NZ_JAFLQW010000164.1"/>
</dbReference>
<proteinExistence type="predicted"/>
<reference evidence="1 2" key="1">
    <citation type="submission" date="2021-03" db="EMBL/GenBank/DDBJ databases">
        <title>Metabolic Capacity of the Antarctic Cyanobacterium Phormidium pseudopriestleyi that Sustains Oxygenic Photosynthesis in the Presence of Hydrogen Sulfide.</title>
        <authorList>
            <person name="Lumian J.E."/>
            <person name="Jungblut A.D."/>
            <person name="Dillon M.L."/>
            <person name="Hawes I."/>
            <person name="Doran P.T."/>
            <person name="Mackey T.J."/>
            <person name="Dick G.J."/>
            <person name="Grettenberger C.L."/>
            <person name="Sumner D.Y."/>
        </authorList>
    </citation>
    <scope>NUCLEOTIDE SEQUENCE [LARGE SCALE GENOMIC DNA]</scope>
    <source>
        <strain evidence="1 2">FRX01</strain>
    </source>
</reference>
<organism evidence="1 2">
    <name type="scientific">Phormidium pseudopriestleyi FRX01</name>
    <dbReference type="NCBI Taxonomy" id="1759528"/>
    <lineage>
        <taxon>Bacteria</taxon>
        <taxon>Bacillati</taxon>
        <taxon>Cyanobacteriota</taxon>
        <taxon>Cyanophyceae</taxon>
        <taxon>Oscillatoriophycideae</taxon>
        <taxon>Oscillatoriales</taxon>
        <taxon>Oscillatoriaceae</taxon>
        <taxon>Phormidium</taxon>
    </lineage>
</organism>
<evidence type="ECO:0000313" key="1">
    <source>
        <dbReference type="EMBL" id="MBO0348659.1"/>
    </source>
</evidence>
<dbReference type="EMBL" id="JAFLQW010000164">
    <property type="protein sequence ID" value="MBO0348659.1"/>
    <property type="molecule type" value="Genomic_DNA"/>
</dbReference>
<keyword evidence="2" id="KW-1185">Reference proteome</keyword>
<accession>A0ABS3FNG4</accession>
<comment type="caution">
    <text evidence="1">The sequence shown here is derived from an EMBL/GenBank/DDBJ whole genome shotgun (WGS) entry which is preliminary data.</text>
</comment>
<evidence type="ECO:0008006" key="3">
    <source>
        <dbReference type="Google" id="ProtNLM"/>
    </source>
</evidence>
<evidence type="ECO:0000313" key="2">
    <source>
        <dbReference type="Proteomes" id="UP000664844"/>
    </source>
</evidence>
<name>A0ABS3FNG4_9CYAN</name>
<dbReference type="Proteomes" id="UP000664844">
    <property type="component" value="Unassembled WGS sequence"/>
</dbReference>